<keyword evidence="3" id="KW-1185">Reference proteome</keyword>
<reference evidence="2" key="1">
    <citation type="submission" date="2021-01" db="EMBL/GenBank/DDBJ databases">
        <title>YIM 132084 draft genome.</title>
        <authorList>
            <person name="An D."/>
        </authorList>
    </citation>
    <scope>NUCLEOTIDE SEQUENCE</scope>
    <source>
        <strain evidence="2">YIM 132084</strain>
    </source>
</reference>
<evidence type="ECO:0000313" key="2">
    <source>
        <dbReference type="EMBL" id="MBM9469636.1"/>
    </source>
</evidence>
<comment type="caution">
    <text evidence="2">The sequence shown here is derived from an EMBL/GenBank/DDBJ whole genome shotgun (WGS) entry which is preliminary data.</text>
</comment>
<evidence type="ECO:0008006" key="4">
    <source>
        <dbReference type="Google" id="ProtNLM"/>
    </source>
</evidence>
<evidence type="ECO:0000256" key="1">
    <source>
        <dbReference type="SAM" id="SignalP"/>
    </source>
</evidence>
<name>A0A938YBT7_9ACTN</name>
<sequence length="451" mass="47645">MKRRKTLHRWTTVVAGALTLLAAVPANAASKPVSTYDSTTARPIDRSNVDLVAELQPLEKCLYEFGVYPAGGVGYKDSSLPYDHYTPLQASVLTLRAQIMRNNVDTVAGILIDSDGQGVSSMQVAVSSRTTDSQPSIAELVVNDPIASAAYDYVKGAAISVGALRIDAAPLRQQCTIREEFHSLRGVDGRPVTVYTSPSPGSGKMNVVTTPHYEEPVRQLAKRFASDVAIAIDSIEDAGRHDDFAPWYGGLRVNDGMGNCSTSFRVNVSSVITADHCAGSGPYGLNFVNNGSNVGWASNSLKAANVDAKVLTGSTYDNKIWTGPVDNTTTFIKAEGIYPYALAPANGQFLISGAQTGQGALTYQGIYNNAGTACLSSSWGYGCQLLELNAVGTICHRGDSGGPVGQYDPINSRVVALGVVKAVLGDQFSSHKCLITNIEAISFLYGGATIG</sequence>
<keyword evidence="1" id="KW-0732">Signal</keyword>
<organism evidence="2 3">
    <name type="scientific">Nakamurella leprariae</name>
    <dbReference type="NCBI Taxonomy" id="2803911"/>
    <lineage>
        <taxon>Bacteria</taxon>
        <taxon>Bacillati</taxon>
        <taxon>Actinomycetota</taxon>
        <taxon>Actinomycetes</taxon>
        <taxon>Nakamurellales</taxon>
        <taxon>Nakamurellaceae</taxon>
        <taxon>Nakamurella</taxon>
    </lineage>
</organism>
<protein>
    <recommendedName>
        <fullName evidence="4">Trypsin-like serine protease</fullName>
    </recommendedName>
</protein>
<dbReference type="EMBL" id="JAERWK010000032">
    <property type="protein sequence ID" value="MBM9469636.1"/>
    <property type="molecule type" value="Genomic_DNA"/>
</dbReference>
<proteinExistence type="predicted"/>
<dbReference type="AlphaFoldDB" id="A0A938YBT7"/>
<dbReference type="SUPFAM" id="SSF50494">
    <property type="entry name" value="Trypsin-like serine proteases"/>
    <property type="match status" value="1"/>
</dbReference>
<dbReference type="Proteomes" id="UP000663792">
    <property type="component" value="Unassembled WGS sequence"/>
</dbReference>
<feature type="chain" id="PRO_5038103930" description="Trypsin-like serine protease" evidence="1">
    <location>
        <begin position="29"/>
        <end position="451"/>
    </location>
</feature>
<accession>A0A938YBT7</accession>
<evidence type="ECO:0000313" key="3">
    <source>
        <dbReference type="Proteomes" id="UP000663792"/>
    </source>
</evidence>
<dbReference type="InterPro" id="IPR009003">
    <property type="entry name" value="Peptidase_S1_PA"/>
</dbReference>
<feature type="signal peptide" evidence="1">
    <location>
        <begin position="1"/>
        <end position="28"/>
    </location>
</feature>
<gene>
    <name evidence="2" type="ORF">JL106_20325</name>
</gene>
<dbReference type="RefSeq" id="WP_205262602.1">
    <property type="nucleotide sequence ID" value="NZ_JAERWK010000032.1"/>
</dbReference>